<dbReference type="RefSeq" id="WP_187659092.1">
    <property type="nucleotide sequence ID" value="NZ_JACTAB010000001.1"/>
</dbReference>
<comment type="caution">
    <text evidence="2">The sequence shown here is derived from an EMBL/GenBank/DDBJ whole genome shotgun (WGS) entry which is preliminary data.</text>
</comment>
<feature type="transmembrane region" description="Helical" evidence="1">
    <location>
        <begin position="41"/>
        <end position="62"/>
    </location>
</feature>
<proteinExistence type="predicted"/>
<evidence type="ECO:0008006" key="4">
    <source>
        <dbReference type="Google" id="ProtNLM"/>
    </source>
</evidence>
<evidence type="ECO:0000313" key="2">
    <source>
        <dbReference type="EMBL" id="MEK8178949.1"/>
    </source>
</evidence>
<feature type="transmembrane region" description="Helical" evidence="1">
    <location>
        <begin position="12"/>
        <end position="29"/>
    </location>
</feature>
<dbReference type="Proteomes" id="UP001491349">
    <property type="component" value="Unassembled WGS sequence"/>
</dbReference>
<accession>A0ABU9DX23</accession>
<keyword evidence="1" id="KW-0812">Transmembrane</keyword>
<gene>
    <name evidence="2" type="ORF">WMW71_01235</name>
</gene>
<evidence type="ECO:0000313" key="3">
    <source>
        <dbReference type="Proteomes" id="UP001491349"/>
    </source>
</evidence>
<organism evidence="2 3">
    <name type="scientific">Flavobacterium buctense</name>
    <dbReference type="NCBI Taxonomy" id="1648146"/>
    <lineage>
        <taxon>Bacteria</taxon>
        <taxon>Pseudomonadati</taxon>
        <taxon>Bacteroidota</taxon>
        <taxon>Flavobacteriia</taxon>
        <taxon>Flavobacteriales</taxon>
        <taxon>Flavobacteriaceae</taxon>
        <taxon>Flavobacterium</taxon>
    </lineage>
</organism>
<keyword evidence="3" id="KW-1185">Reference proteome</keyword>
<evidence type="ECO:0000256" key="1">
    <source>
        <dbReference type="SAM" id="Phobius"/>
    </source>
</evidence>
<keyword evidence="1" id="KW-1133">Transmembrane helix</keyword>
<keyword evidence="1" id="KW-0472">Membrane</keyword>
<name>A0ABU9DX23_9FLAO</name>
<protein>
    <recommendedName>
        <fullName evidence="4">Diacylglyceryl transferase</fullName>
    </recommendedName>
</protein>
<sequence>MSERWQYQIKTGAFWGIFMSVFNVLFEIQEKPLMVQLSAPAFYFRALVFILVGVFVLGYVNWKQKVKQQNNQ</sequence>
<reference evidence="2 3" key="1">
    <citation type="submission" date="2024-04" db="EMBL/GenBank/DDBJ databases">
        <title>draft genome sequnece of Flavobacterium buctense JCM 30750.</title>
        <authorList>
            <person name="Kim D.-U."/>
        </authorList>
    </citation>
    <scope>NUCLEOTIDE SEQUENCE [LARGE SCALE GENOMIC DNA]</scope>
    <source>
        <strain evidence="2 3">JCM 30750</strain>
    </source>
</reference>
<dbReference type="EMBL" id="JBBPCB010000001">
    <property type="protein sequence ID" value="MEK8178949.1"/>
    <property type="molecule type" value="Genomic_DNA"/>
</dbReference>